<feature type="compositionally biased region" description="Polar residues" evidence="1">
    <location>
        <begin position="251"/>
        <end position="261"/>
    </location>
</feature>
<evidence type="ECO:0000313" key="3">
    <source>
        <dbReference type="Proteomes" id="UP000828390"/>
    </source>
</evidence>
<name>A0A9D4D4R3_DREPO</name>
<reference evidence="2" key="2">
    <citation type="submission" date="2020-11" db="EMBL/GenBank/DDBJ databases">
        <authorList>
            <person name="McCartney M.A."/>
            <person name="Auch B."/>
            <person name="Kono T."/>
            <person name="Mallez S."/>
            <person name="Becker A."/>
            <person name="Gohl D.M."/>
            <person name="Silverstein K.A.T."/>
            <person name="Koren S."/>
            <person name="Bechman K.B."/>
            <person name="Herman A."/>
            <person name="Abrahante J.E."/>
            <person name="Garbe J."/>
        </authorList>
    </citation>
    <scope>NUCLEOTIDE SEQUENCE</scope>
    <source>
        <strain evidence="2">Duluth1</strain>
        <tissue evidence="2">Whole animal</tissue>
    </source>
</reference>
<keyword evidence="3" id="KW-1185">Reference proteome</keyword>
<protein>
    <submittedName>
        <fullName evidence="2">Uncharacterized protein</fullName>
    </submittedName>
</protein>
<organism evidence="2 3">
    <name type="scientific">Dreissena polymorpha</name>
    <name type="common">Zebra mussel</name>
    <name type="synonym">Mytilus polymorpha</name>
    <dbReference type="NCBI Taxonomy" id="45954"/>
    <lineage>
        <taxon>Eukaryota</taxon>
        <taxon>Metazoa</taxon>
        <taxon>Spiralia</taxon>
        <taxon>Lophotrochozoa</taxon>
        <taxon>Mollusca</taxon>
        <taxon>Bivalvia</taxon>
        <taxon>Autobranchia</taxon>
        <taxon>Heteroconchia</taxon>
        <taxon>Euheterodonta</taxon>
        <taxon>Imparidentia</taxon>
        <taxon>Neoheterodontei</taxon>
        <taxon>Myida</taxon>
        <taxon>Dreissenoidea</taxon>
        <taxon>Dreissenidae</taxon>
        <taxon>Dreissena</taxon>
    </lineage>
</organism>
<gene>
    <name evidence="2" type="ORF">DPMN_044608</name>
</gene>
<dbReference type="EMBL" id="JAIWYP010000011">
    <property type="protein sequence ID" value="KAH3738005.1"/>
    <property type="molecule type" value="Genomic_DNA"/>
</dbReference>
<proteinExistence type="predicted"/>
<feature type="region of interest" description="Disordered" evidence="1">
    <location>
        <begin position="155"/>
        <end position="202"/>
    </location>
</feature>
<evidence type="ECO:0000313" key="2">
    <source>
        <dbReference type="EMBL" id="KAH3738005.1"/>
    </source>
</evidence>
<comment type="caution">
    <text evidence="2">The sequence shown here is derived from an EMBL/GenBank/DDBJ whole genome shotgun (WGS) entry which is preliminary data.</text>
</comment>
<accession>A0A9D4D4R3</accession>
<dbReference type="Proteomes" id="UP000828390">
    <property type="component" value="Unassembled WGS sequence"/>
</dbReference>
<feature type="region of interest" description="Disordered" evidence="1">
    <location>
        <begin position="233"/>
        <end position="286"/>
    </location>
</feature>
<sequence>MADSGLFDDDFDIYTIGFTENQYQASAEIISPPPSDVNRAFSSPALDYAERHNRGEEKSFLDHSFNLERQRSRSVSKIHNNILGLVFELTERRKAVTPLSRSMNSADFARPKSSDSGSSSSSLPIIEVQQLPPMSQASKSVPNITHDEDIFSGFPDIFAPTGGLDKKPGNTKKQRRASIQTSAGSSKRFSQPPRGSISASSYKEPSLYGIVEEAVRRNRQKRADEEEKKKALLKINETQAGNDIKQDGSEKSNGVRLSSDGNKPVTEDENVRNKEPEKSFGVRFSSEEKHSAIVDENVNNDLNVPDNFADDQALEKWKALTNKIIDARNHVRERRPSLFNYRTAIPGPNGGKIKMSYCQSSYQERAEKQRITNIRRRHASQTNCGPLDYNKLRRQILKGGRSATLSF</sequence>
<evidence type="ECO:0000256" key="1">
    <source>
        <dbReference type="SAM" id="MobiDB-lite"/>
    </source>
</evidence>
<dbReference type="AlphaFoldDB" id="A0A9D4D4R3"/>
<feature type="region of interest" description="Disordered" evidence="1">
    <location>
        <begin position="96"/>
        <end position="123"/>
    </location>
</feature>
<feature type="compositionally biased region" description="Polar residues" evidence="1">
    <location>
        <begin position="177"/>
        <end position="189"/>
    </location>
</feature>
<feature type="compositionally biased region" description="Basic and acidic residues" evidence="1">
    <location>
        <begin position="265"/>
        <end position="286"/>
    </location>
</feature>
<reference evidence="2" key="1">
    <citation type="journal article" date="2019" name="bioRxiv">
        <title>The Genome of the Zebra Mussel, Dreissena polymorpha: A Resource for Invasive Species Research.</title>
        <authorList>
            <person name="McCartney M.A."/>
            <person name="Auch B."/>
            <person name="Kono T."/>
            <person name="Mallez S."/>
            <person name="Zhang Y."/>
            <person name="Obille A."/>
            <person name="Becker A."/>
            <person name="Abrahante J.E."/>
            <person name="Garbe J."/>
            <person name="Badalamenti J.P."/>
            <person name="Herman A."/>
            <person name="Mangelson H."/>
            <person name="Liachko I."/>
            <person name="Sullivan S."/>
            <person name="Sone E.D."/>
            <person name="Koren S."/>
            <person name="Silverstein K.A.T."/>
            <person name="Beckman K.B."/>
            <person name="Gohl D.M."/>
        </authorList>
    </citation>
    <scope>NUCLEOTIDE SEQUENCE</scope>
    <source>
        <strain evidence="2">Duluth1</strain>
        <tissue evidence="2">Whole animal</tissue>
    </source>
</reference>